<keyword evidence="3" id="KW-1185">Reference proteome</keyword>
<evidence type="ECO:0000256" key="1">
    <source>
        <dbReference type="SAM" id="MobiDB-lite"/>
    </source>
</evidence>
<dbReference type="Proteomes" id="UP000639643">
    <property type="component" value="Unassembled WGS sequence"/>
</dbReference>
<feature type="region of interest" description="Disordered" evidence="1">
    <location>
        <begin position="1"/>
        <end position="39"/>
    </location>
</feature>
<accession>A0A8H6IYE5</accession>
<feature type="region of interest" description="Disordered" evidence="1">
    <location>
        <begin position="272"/>
        <end position="301"/>
    </location>
</feature>
<protein>
    <submittedName>
        <fullName evidence="2">Uncharacterized protein</fullName>
    </submittedName>
</protein>
<feature type="compositionally biased region" description="Low complexity" evidence="1">
    <location>
        <begin position="16"/>
        <end position="37"/>
    </location>
</feature>
<comment type="caution">
    <text evidence="2">The sequence shown here is derived from an EMBL/GenBank/DDBJ whole genome shotgun (WGS) entry which is preliminary data.</text>
</comment>
<name>A0A8H6IYE5_9PEZI</name>
<proteinExistence type="predicted"/>
<organism evidence="2 3">
    <name type="scientific">Colletotrichum musicola</name>
    <dbReference type="NCBI Taxonomy" id="2175873"/>
    <lineage>
        <taxon>Eukaryota</taxon>
        <taxon>Fungi</taxon>
        <taxon>Dikarya</taxon>
        <taxon>Ascomycota</taxon>
        <taxon>Pezizomycotina</taxon>
        <taxon>Sordariomycetes</taxon>
        <taxon>Hypocreomycetidae</taxon>
        <taxon>Glomerellales</taxon>
        <taxon>Glomerellaceae</taxon>
        <taxon>Colletotrichum</taxon>
        <taxon>Colletotrichum orchidearum species complex</taxon>
    </lineage>
</organism>
<feature type="compositionally biased region" description="Basic and acidic residues" evidence="1">
    <location>
        <begin position="272"/>
        <end position="285"/>
    </location>
</feature>
<reference evidence="2" key="1">
    <citation type="journal article" date="2020" name="Phytopathology">
        <title>Genome Sequence Resources of Colletotrichum truncatum, C. plurivorum, C. musicola, and C. sojae: Four Species Pathogenic to Soybean (Glycine max).</title>
        <authorList>
            <person name="Rogerio F."/>
            <person name="Boufleur T.R."/>
            <person name="Ciampi-Guillardi M."/>
            <person name="Sukno S.A."/>
            <person name="Thon M.R."/>
            <person name="Massola Junior N.S."/>
            <person name="Baroncelli R."/>
        </authorList>
    </citation>
    <scope>NUCLEOTIDE SEQUENCE</scope>
    <source>
        <strain evidence="2">LFN0074</strain>
    </source>
</reference>
<sequence length="420" mass="47816">MNHSEAWTIDDDSDSHPSAPSSSDSETSESAASTQTSRLRPAGSALTFVPYADWEPERSYDGEPTIRYNVEWKVFAKNRGQAGESEIDVVISPRKFWKHVLRQKVADASANKPWKEDATKLVLSVTDRKTGNITKRFPKLDVDWPLITRQLHDWSKFLVDGKKITITVTFYYLSVDTGKPGRRGATAIQEADLDARTAGLGRGACIRQAYALMRCPGPPCTKGDHCWQNEGKHYRLLPHHVRMLADHLQAGRPLNGHDDVPDEFRRLVLEDEREREEREEKELEKSRRRKRSRRSSDHSSSDIVSVRCHGCVGPSSNAPASPVMVFPSSPMLVLDLPREEAVRAYSTWQQSQVSTAEQKAYYDTVQELTLAHCYDLHMLAANQERMYRFYTRHGIPAGVAWRYVCDVQSFLAHRDVWESM</sequence>
<dbReference type="OrthoDB" id="5131365at2759"/>
<gene>
    <name evidence="2" type="ORF">CMUS01_15261</name>
</gene>
<dbReference type="AlphaFoldDB" id="A0A8H6IYE5"/>
<evidence type="ECO:0000313" key="2">
    <source>
        <dbReference type="EMBL" id="KAF6802793.1"/>
    </source>
</evidence>
<evidence type="ECO:0000313" key="3">
    <source>
        <dbReference type="Proteomes" id="UP000639643"/>
    </source>
</evidence>
<dbReference type="EMBL" id="WIGM01001242">
    <property type="protein sequence ID" value="KAF6802793.1"/>
    <property type="molecule type" value="Genomic_DNA"/>
</dbReference>